<keyword evidence="2" id="KW-1185">Reference proteome</keyword>
<protein>
    <submittedName>
        <fullName evidence="1">Uncharacterized protein</fullName>
    </submittedName>
</protein>
<dbReference type="Proteomes" id="UP000324194">
    <property type="component" value="Chromosome 1"/>
</dbReference>
<name>A0A5E4PFS2_9COXI</name>
<reference evidence="1 2" key="1">
    <citation type="submission" date="2019-08" db="EMBL/GenBank/DDBJ databases">
        <authorList>
            <person name="Guy L."/>
        </authorList>
    </citation>
    <scope>NUCLEOTIDE SEQUENCE [LARGE SCALE GENOMIC DNA]</scope>
    <source>
        <strain evidence="1 2">SGT-108</strain>
    </source>
</reference>
<sequence length="199" mass="21585">MAPTSGVFQALNLNYTTGTRKQATDILDRVAALHAQGHQKVGITYSANHDQSVQIRDAYREGHWQTGTDGGNQARIMAEVEHLLLTDPRYQHLRSVFQILPITTCAQAGGVGAVHDRWLQEDLDHVQQFASSGGAMLGWQNQDTVSNTKSPFAIGGGISSVLTSQQTQKIQSTLLDMQSRYAPSGPGRQFTATAPVSPQ</sequence>
<proteinExistence type="predicted"/>
<dbReference type="KEGG" id="asip:AQUSIP_06620"/>
<dbReference type="OrthoDB" id="5653112at2"/>
<evidence type="ECO:0000313" key="1">
    <source>
        <dbReference type="EMBL" id="VVC75372.1"/>
    </source>
</evidence>
<accession>A0A5E4PFS2</accession>
<gene>
    <name evidence="1" type="ORF">AQUSIP_06620</name>
</gene>
<dbReference type="EMBL" id="LR699119">
    <property type="protein sequence ID" value="VVC75372.1"/>
    <property type="molecule type" value="Genomic_DNA"/>
</dbReference>
<dbReference type="RefSeq" id="WP_148338634.1">
    <property type="nucleotide sequence ID" value="NZ_LR699119.1"/>
</dbReference>
<organism evidence="1 2">
    <name type="scientific">Aquicella siphonis</name>
    <dbReference type="NCBI Taxonomy" id="254247"/>
    <lineage>
        <taxon>Bacteria</taxon>
        <taxon>Pseudomonadati</taxon>
        <taxon>Pseudomonadota</taxon>
        <taxon>Gammaproteobacteria</taxon>
        <taxon>Legionellales</taxon>
        <taxon>Coxiellaceae</taxon>
        <taxon>Aquicella</taxon>
    </lineage>
</organism>
<dbReference type="AlphaFoldDB" id="A0A5E4PFS2"/>
<evidence type="ECO:0000313" key="2">
    <source>
        <dbReference type="Proteomes" id="UP000324194"/>
    </source>
</evidence>